<evidence type="ECO:0000313" key="3">
    <source>
        <dbReference type="EMBL" id="MDP5226664.1"/>
    </source>
</evidence>
<evidence type="ECO:0000256" key="2">
    <source>
        <dbReference type="ARBA" id="ARBA00034078"/>
    </source>
</evidence>
<gene>
    <name evidence="3" type="ORF">Q9R02_05800</name>
</gene>
<dbReference type="InterPro" id="IPR000944">
    <property type="entry name" value="Tscrpt_reg_Rrf2"/>
</dbReference>
<dbReference type="EMBL" id="JAVALS010000002">
    <property type="protein sequence ID" value="MDP5226664.1"/>
    <property type="molecule type" value="Genomic_DNA"/>
</dbReference>
<dbReference type="PROSITE" id="PS51197">
    <property type="entry name" value="HTH_RRF2_2"/>
    <property type="match status" value="1"/>
</dbReference>
<name>A0ABT9IM38_9MICC</name>
<dbReference type="Pfam" id="PF02082">
    <property type="entry name" value="Rrf2"/>
    <property type="match status" value="1"/>
</dbReference>
<dbReference type="PANTHER" id="PTHR33221">
    <property type="entry name" value="WINGED HELIX-TURN-HELIX TRANSCRIPTIONAL REGULATOR, RRF2 FAMILY"/>
    <property type="match status" value="1"/>
</dbReference>
<accession>A0ABT9IM38</accession>
<dbReference type="PANTHER" id="PTHR33221:SF4">
    <property type="entry name" value="HTH-TYPE TRANSCRIPTIONAL REPRESSOR NSRR"/>
    <property type="match status" value="1"/>
</dbReference>
<protein>
    <submittedName>
        <fullName evidence="3">Rrf2 family transcriptional regulator</fullName>
    </submittedName>
</protein>
<comment type="cofactor">
    <cofactor evidence="2">
        <name>[2Fe-2S] cluster</name>
        <dbReference type="ChEBI" id="CHEBI:190135"/>
    </cofactor>
</comment>
<organism evidence="3 4">
    <name type="scientific">Arthrobacter horti</name>
    <dbReference type="NCBI Taxonomy" id="3068273"/>
    <lineage>
        <taxon>Bacteria</taxon>
        <taxon>Bacillati</taxon>
        <taxon>Actinomycetota</taxon>
        <taxon>Actinomycetes</taxon>
        <taxon>Micrococcales</taxon>
        <taxon>Micrococcaceae</taxon>
        <taxon>Arthrobacter</taxon>
    </lineage>
</organism>
<dbReference type="InterPro" id="IPR036388">
    <property type="entry name" value="WH-like_DNA-bd_sf"/>
</dbReference>
<evidence type="ECO:0000313" key="4">
    <source>
        <dbReference type="Proteomes" id="UP001232725"/>
    </source>
</evidence>
<sequence>MRITAFADASLRVLMLLNGVDSTGPLSTRSIAEGIGVPFNHVGKVVQRLREMDLLDATRGRAGGLEISPAGREATVGRVLRALDQDEEPAACHTPNGDCPLAGDCRLRSALFRAREAFYAALDGIRIADLPTPRQMGPVLVQLGFGPPATAGN</sequence>
<dbReference type="InterPro" id="IPR036390">
    <property type="entry name" value="WH_DNA-bd_sf"/>
</dbReference>
<reference evidence="3 4" key="1">
    <citation type="submission" date="2023-08" db="EMBL/GenBank/DDBJ databases">
        <title>Arthrobacter horti sp. nov., isolated from forest soil.</title>
        <authorList>
            <person name="Park M."/>
        </authorList>
    </citation>
    <scope>NUCLEOTIDE SEQUENCE [LARGE SCALE GENOMIC DNA]</scope>
    <source>
        <strain evidence="3 4">YJM1</strain>
    </source>
</reference>
<dbReference type="SUPFAM" id="SSF46785">
    <property type="entry name" value="Winged helix' DNA-binding domain"/>
    <property type="match status" value="1"/>
</dbReference>
<proteinExistence type="predicted"/>
<dbReference type="RefSeq" id="WP_305995707.1">
    <property type="nucleotide sequence ID" value="NZ_JAVALS010000002.1"/>
</dbReference>
<keyword evidence="4" id="KW-1185">Reference proteome</keyword>
<comment type="caution">
    <text evidence="3">The sequence shown here is derived from an EMBL/GenBank/DDBJ whole genome shotgun (WGS) entry which is preliminary data.</text>
</comment>
<evidence type="ECO:0000256" key="1">
    <source>
        <dbReference type="ARBA" id="ARBA00023125"/>
    </source>
</evidence>
<dbReference type="Gene3D" id="1.10.10.10">
    <property type="entry name" value="Winged helix-like DNA-binding domain superfamily/Winged helix DNA-binding domain"/>
    <property type="match status" value="1"/>
</dbReference>
<dbReference type="Proteomes" id="UP001232725">
    <property type="component" value="Unassembled WGS sequence"/>
</dbReference>
<keyword evidence="1" id="KW-0238">DNA-binding</keyword>